<accession>A0A0J7KR67</accession>
<name>A0A0J7KR67_LASNI</name>
<protein>
    <submittedName>
        <fullName evidence="2">Protein ovo</fullName>
    </submittedName>
</protein>
<evidence type="ECO:0000313" key="2">
    <source>
        <dbReference type="EMBL" id="KMQ92872.1"/>
    </source>
</evidence>
<evidence type="ECO:0000256" key="1">
    <source>
        <dbReference type="SAM" id="MobiDB-lite"/>
    </source>
</evidence>
<feature type="non-terminal residue" evidence="2">
    <location>
        <position position="167"/>
    </location>
</feature>
<comment type="caution">
    <text evidence="2">The sequence shown here is derived from an EMBL/GenBank/DDBJ whole genome shotgun (WGS) entry which is preliminary data.</text>
</comment>
<keyword evidence="3" id="KW-1185">Reference proteome</keyword>
<dbReference type="AlphaFoldDB" id="A0A0J7KR67"/>
<dbReference type="PaxDb" id="67767-A0A0J7KR67"/>
<feature type="region of interest" description="Disordered" evidence="1">
    <location>
        <begin position="16"/>
        <end position="167"/>
    </location>
</feature>
<proteinExistence type="predicted"/>
<feature type="compositionally biased region" description="Basic and acidic residues" evidence="1">
    <location>
        <begin position="21"/>
        <end position="32"/>
    </location>
</feature>
<evidence type="ECO:0000313" key="3">
    <source>
        <dbReference type="Proteomes" id="UP000036403"/>
    </source>
</evidence>
<sequence>MQACINYRHVHKFFDKSISCKNRDRTDDDRATTPESLRSSSPAPSPPPTQQQPASNATSQPPRRFISSILGGDVPYGSRRHVLTRAERKEYSSPPIASDDPPQFLSKAERIALPRPKTPPKAPRIEPPTRVSVIQRVPSQGQSASRKEGNKIEIERVDPVQAPEPEQ</sequence>
<feature type="compositionally biased region" description="Basic and acidic residues" evidence="1">
    <location>
        <begin position="145"/>
        <end position="158"/>
    </location>
</feature>
<gene>
    <name evidence="2" type="ORF">RF55_7088</name>
</gene>
<reference evidence="2 3" key="1">
    <citation type="submission" date="2015-04" db="EMBL/GenBank/DDBJ databases">
        <title>Lasius niger genome sequencing.</title>
        <authorList>
            <person name="Konorov E.A."/>
            <person name="Nikitin M.A."/>
            <person name="Kirill M.V."/>
            <person name="Chang P."/>
        </authorList>
    </citation>
    <scope>NUCLEOTIDE SEQUENCE [LARGE SCALE GENOMIC DNA]</scope>
    <source>
        <tissue evidence="2">Whole</tissue>
    </source>
</reference>
<dbReference type="Proteomes" id="UP000036403">
    <property type="component" value="Unassembled WGS sequence"/>
</dbReference>
<feature type="compositionally biased region" description="Pro residues" evidence="1">
    <location>
        <begin position="116"/>
        <end position="126"/>
    </location>
</feature>
<dbReference type="OrthoDB" id="6508643at2759"/>
<dbReference type="EMBL" id="LBMM01004040">
    <property type="protein sequence ID" value="KMQ92872.1"/>
    <property type="molecule type" value="Genomic_DNA"/>
</dbReference>
<organism evidence="2 3">
    <name type="scientific">Lasius niger</name>
    <name type="common">Black garden ant</name>
    <dbReference type="NCBI Taxonomy" id="67767"/>
    <lineage>
        <taxon>Eukaryota</taxon>
        <taxon>Metazoa</taxon>
        <taxon>Ecdysozoa</taxon>
        <taxon>Arthropoda</taxon>
        <taxon>Hexapoda</taxon>
        <taxon>Insecta</taxon>
        <taxon>Pterygota</taxon>
        <taxon>Neoptera</taxon>
        <taxon>Endopterygota</taxon>
        <taxon>Hymenoptera</taxon>
        <taxon>Apocrita</taxon>
        <taxon>Aculeata</taxon>
        <taxon>Formicoidea</taxon>
        <taxon>Formicidae</taxon>
        <taxon>Formicinae</taxon>
        <taxon>Lasius</taxon>
        <taxon>Lasius</taxon>
    </lineage>
</organism>